<comment type="caution">
    <text evidence="10">The sequence shown here is derived from an EMBL/GenBank/DDBJ whole genome shotgun (WGS) entry which is preliminary data.</text>
</comment>
<dbReference type="InterPro" id="IPR001929">
    <property type="entry name" value="Germin"/>
</dbReference>
<dbReference type="Proteomes" id="UP000037904">
    <property type="component" value="Unassembled WGS sequence"/>
</dbReference>
<evidence type="ECO:0000256" key="7">
    <source>
        <dbReference type="ARBA" id="ARBA00023002"/>
    </source>
</evidence>
<comment type="similarity">
    <text evidence="2">Belongs to the FAD-dependent oxidoreductase family.</text>
</comment>
<dbReference type="Pfam" id="PF07992">
    <property type="entry name" value="Pyr_redox_2"/>
    <property type="match status" value="2"/>
</dbReference>
<gene>
    <name evidence="10" type="ORF">FLAG1_11920</name>
</gene>
<dbReference type="GO" id="GO:0005737">
    <property type="term" value="C:cytoplasm"/>
    <property type="evidence" value="ECO:0007669"/>
    <property type="project" value="TreeGrafter"/>
</dbReference>
<keyword evidence="11" id="KW-1185">Reference proteome</keyword>
<dbReference type="EMBL" id="JXCE01001182">
    <property type="protein sequence ID" value="KPA35381.1"/>
    <property type="molecule type" value="Genomic_DNA"/>
</dbReference>
<feature type="non-terminal residue" evidence="10">
    <location>
        <position position="587"/>
    </location>
</feature>
<feature type="domain" description="Cupin type-1" evidence="9">
    <location>
        <begin position="432"/>
        <end position="586"/>
    </location>
</feature>
<dbReference type="Pfam" id="PF00190">
    <property type="entry name" value="Cupin_1"/>
    <property type="match status" value="1"/>
</dbReference>
<evidence type="ECO:0000256" key="2">
    <source>
        <dbReference type="ARBA" id="ARBA00006442"/>
    </source>
</evidence>
<keyword evidence="8" id="KW-0464">Manganese</keyword>
<dbReference type="SUPFAM" id="SSF51182">
    <property type="entry name" value="RmlC-like cupins"/>
    <property type="match status" value="1"/>
</dbReference>
<proteinExistence type="inferred from homology"/>
<dbReference type="AlphaFoldDB" id="A0A0N1J268"/>
<dbReference type="InterPro" id="IPR011051">
    <property type="entry name" value="RmlC_Cupin_sf"/>
</dbReference>
<dbReference type="PANTHER" id="PTHR43735">
    <property type="entry name" value="APOPTOSIS-INDUCING FACTOR 1"/>
    <property type="match status" value="1"/>
</dbReference>
<evidence type="ECO:0000256" key="1">
    <source>
        <dbReference type="ARBA" id="ARBA00004613"/>
    </source>
</evidence>
<evidence type="ECO:0000313" key="10">
    <source>
        <dbReference type="EMBL" id="KPA35381.1"/>
    </source>
</evidence>
<evidence type="ECO:0000256" key="8">
    <source>
        <dbReference type="ARBA" id="ARBA00023211"/>
    </source>
</evidence>
<name>A0A0N1J268_FUSLA</name>
<comment type="similarity">
    <text evidence="3">Belongs to the germin family.</text>
</comment>
<dbReference type="GO" id="GO:0005576">
    <property type="term" value="C:extracellular region"/>
    <property type="evidence" value="ECO:0007669"/>
    <property type="project" value="UniProtKB-SubCell"/>
</dbReference>
<evidence type="ECO:0000256" key="3">
    <source>
        <dbReference type="ARBA" id="ARBA00007456"/>
    </source>
</evidence>
<evidence type="ECO:0000256" key="6">
    <source>
        <dbReference type="ARBA" id="ARBA00022827"/>
    </source>
</evidence>
<dbReference type="SMART" id="SM00835">
    <property type="entry name" value="Cupin_1"/>
    <property type="match status" value="1"/>
</dbReference>
<dbReference type="InterPro" id="IPR006045">
    <property type="entry name" value="Cupin_1"/>
</dbReference>
<dbReference type="InterPro" id="IPR036188">
    <property type="entry name" value="FAD/NAD-bd_sf"/>
</dbReference>
<comment type="subcellular location">
    <subcellularLocation>
        <location evidence="1">Secreted</location>
    </subcellularLocation>
</comment>
<dbReference type="Gene3D" id="2.60.120.10">
    <property type="entry name" value="Jelly Rolls"/>
    <property type="match status" value="1"/>
</dbReference>
<dbReference type="SUPFAM" id="SSF51905">
    <property type="entry name" value="FAD/NAD(P)-binding domain"/>
    <property type="match status" value="1"/>
</dbReference>
<accession>A0A0N1J268</accession>
<keyword evidence="4" id="KW-0964">Secreted</keyword>
<dbReference type="GO" id="GO:0004174">
    <property type="term" value="F:electron-transferring-flavoprotein dehydrogenase activity"/>
    <property type="evidence" value="ECO:0007669"/>
    <property type="project" value="TreeGrafter"/>
</dbReference>
<keyword evidence="7" id="KW-0560">Oxidoreductase</keyword>
<dbReference type="CDD" id="cd02241">
    <property type="entry name" value="cupin_OxOx"/>
    <property type="match status" value="1"/>
</dbReference>
<evidence type="ECO:0000256" key="4">
    <source>
        <dbReference type="ARBA" id="ARBA00022525"/>
    </source>
</evidence>
<dbReference type="InterPro" id="IPR023753">
    <property type="entry name" value="FAD/NAD-binding_dom"/>
</dbReference>
<protein>
    <submittedName>
        <fullName evidence="10">Spherulin 1b</fullName>
    </submittedName>
</protein>
<evidence type="ECO:0000313" key="11">
    <source>
        <dbReference type="Proteomes" id="UP000037904"/>
    </source>
</evidence>
<keyword evidence="6" id="KW-0274">FAD</keyword>
<keyword evidence="5" id="KW-0285">Flavoprotein</keyword>
<sequence>MIPVTGGYFSDTIECIFDKRLEQQHKSSTDTEHRGSHITEPNINKSVAFSRLNMSKTVVILGAGWAGLPLTHKLLKYTLPKIPNLQVILVSPNTHFFWNVAATRGIIPNAIPDQQLFLPIKPAFDQYPQANFEFVLGKADKIVTELGSVHVACNDGSTKEINYDELVIATGSCLASGLPLKPVGTHEETMSAWAQLKSRLLRNTRVNEAKKSSDGRETELLLSNGTILKTDLYLALHGIKLNTSFVPPSFLDDKGNIRINENMRVVGSNNIWAMGDVGNIDPKQLTVTDNQIIHLAAALDAVLTGETEIKPYEPMSKKMIFVSLGKKYATGQIGNWKLFSFMVSWVKGRKLCCSNQQLITQQPSHNQDNYNYYNHFHTLATNMMLSNAKLSIVTAFLAYSSLATAAPQGKNMTAETSLVTKLRQADTVIDRYNLLPEDKDFRFSFNSTPAHVANGKTFPALTGARISLAIAELPGCSMIAVHTHPRAAELFAVISGNLYTEAVPEGGVLDAQGKPRVIRNELGAGEATVFYQGAMHYQINTECDAAFALAAFPSEDAGAAGVAAGLFSVKNEALVNTFGEVIKGEDI</sequence>
<dbReference type="GO" id="GO:0030145">
    <property type="term" value="F:manganese ion binding"/>
    <property type="evidence" value="ECO:0007669"/>
    <property type="project" value="InterPro"/>
</dbReference>
<organism evidence="10 11">
    <name type="scientific">Fusarium langsethiae</name>
    <dbReference type="NCBI Taxonomy" id="179993"/>
    <lineage>
        <taxon>Eukaryota</taxon>
        <taxon>Fungi</taxon>
        <taxon>Dikarya</taxon>
        <taxon>Ascomycota</taxon>
        <taxon>Pezizomycotina</taxon>
        <taxon>Sordariomycetes</taxon>
        <taxon>Hypocreomycetidae</taxon>
        <taxon>Hypocreales</taxon>
        <taxon>Nectriaceae</taxon>
        <taxon>Fusarium</taxon>
    </lineage>
</organism>
<reference evidence="10 11" key="1">
    <citation type="submission" date="2015-04" db="EMBL/GenBank/DDBJ databases">
        <title>The draft genome sequence of Fusarium langsethiae, a T-2/HT-2 mycotoxin producer.</title>
        <authorList>
            <person name="Lysoe E."/>
            <person name="Divon H.H."/>
            <person name="Terzi V."/>
            <person name="Orru L."/>
            <person name="Lamontanara A."/>
            <person name="Kolseth A.-K."/>
            <person name="Frandsen R.J."/>
            <person name="Nielsen K."/>
            <person name="Thrane U."/>
        </authorList>
    </citation>
    <scope>NUCLEOTIDE SEQUENCE [LARGE SCALE GENOMIC DNA]</scope>
    <source>
        <strain evidence="10 11">Fl201059</strain>
    </source>
</reference>
<dbReference type="GO" id="GO:0050660">
    <property type="term" value="F:flavin adenine dinucleotide binding"/>
    <property type="evidence" value="ECO:0007669"/>
    <property type="project" value="TreeGrafter"/>
</dbReference>
<dbReference type="PANTHER" id="PTHR43735:SF3">
    <property type="entry name" value="FERROPTOSIS SUPPRESSOR PROTEIN 1"/>
    <property type="match status" value="1"/>
</dbReference>
<evidence type="ECO:0000259" key="9">
    <source>
        <dbReference type="SMART" id="SM00835"/>
    </source>
</evidence>
<evidence type="ECO:0000256" key="5">
    <source>
        <dbReference type="ARBA" id="ARBA00022630"/>
    </source>
</evidence>
<dbReference type="InterPro" id="IPR014710">
    <property type="entry name" value="RmlC-like_jellyroll"/>
</dbReference>
<dbReference type="Gene3D" id="3.50.50.100">
    <property type="match status" value="2"/>
</dbReference>